<dbReference type="PROSITE" id="PS00737">
    <property type="entry name" value="THIOLASE_2"/>
    <property type="match status" value="1"/>
</dbReference>
<dbReference type="Gene3D" id="3.30.300.30">
    <property type="match status" value="1"/>
</dbReference>
<sequence length="554" mass="59437">MLRLGLPDLSRAHLAGVDQRRHRRRRAFPGGRADRAGVPGELGPAALGVDLRSYTDDGRAWTGTVGELVIGQPIPSMPLRFWGDDDGQRLRDSYFSRFPGVWTHGDRLELTARGTGVITGRSDATINRGGVRTGTAEIYPALLAVSEVDDAVAVDLSRPGAPGRLILLVALAGGGHLDDELRRRIRTAIRTGCSPHHVPGRSGRARRDRHLREADSRGQCMLNSHDVVNVEAVRTPIGRGHAVKGIFRDLTPRDLPGAIHQAVLGRAGLDAGEVHEVITGCVQQIGEQGVNIARNAWLHAGLPVEVPAGTVDTRCGASQRAGNLAAALIASGARDIVVAAGVEHAGRVPSATGVRIQEEYGDAITPLMIEDFGLVRARNLVGRGPSAERIAPAWHVSRADLEAWAVRSHRLAAQAAEPGLRPRGRVRDHLLQDDDPLMMLTAPIPLTRRMLDRNGMKIGELDVVEINEAAVPMVKVWLAELRPDEDRVNPRGGAIALGHPPGASGARLITTLIHELEDSDAEPGFVTMCCAGGIATGTLLERVQRVSCERLLRL</sequence>
<dbReference type="InterPro" id="IPR045851">
    <property type="entry name" value="AMP-bd_C_sf"/>
</dbReference>
<dbReference type="InterPro" id="IPR016039">
    <property type="entry name" value="Thiolase-like"/>
</dbReference>
<name>A0A853B9Q6_9PSEU</name>
<evidence type="ECO:0000259" key="6">
    <source>
        <dbReference type="Pfam" id="PF00108"/>
    </source>
</evidence>
<dbReference type="SUPFAM" id="SSF53901">
    <property type="entry name" value="Thiolase-like"/>
    <property type="match status" value="2"/>
</dbReference>
<organism evidence="8 9">
    <name type="scientific">Amycolatopsis endophytica</name>
    <dbReference type="NCBI Taxonomy" id="860233"/>
    <lineage>
        <taxon>Bacteria</taxon>
        <taxon>Bacillati</taxon>
        <taxon>Actinomycetota</taxon>
        <taxon>Actinomycetes</taxon>
        <taxon>Pseudonocardiales</taxon>
        <taxon>Pseudonocardiaceae</taxon>
        <taxon>Amycolatopsis</taxon>
    </lineage>
</organism>
<evidence type="ECO:0000313" key="8">
    <source>
        <dbReference type="EMBL" id="NYI91730.1"/>
    </source>
</evidence>
<dbReference type="Pfam" id="PF02803">
    <property type="entry name" value="Thiolase_C"/>
    <property type="match status" value="1"/>
</dbReference>
<feature type="domain" description="Thiolase C-terminal" evidence="7">
    <location>
        <begin position="421"/>
        <end position="541"/>
    </location>
</feature>
<reference evidence="8 9" key="1">
    <citation type="submission" date="2020-07" db="EMBL/GenBank/DDBJ databases">
        <title>Sequencing the genomes of 1000 actinobacteria strains.</title>
        <authorList>
            <person name="Klenk H.-P."/>
        </authorList>
    </citation>
    <scope>NUCLEOTIDE SEQUENCE [LARGE SCALE GENOMIC DNA]</scope>
    <source>
        <strain evidence="8 9">DSM 104006</strain>
    </source>
</reference>
<dbReference type="AlphaFoldDB" id="A0A853B9Q6"/>
<evidence type="ECO:0000256" key="5">
    <source>
        <dbReference type="SAM" id="MobiDB-lite"/>
    </source>
</evidence>
<proteinExistence type="inferred from homology"/>
<protein>
    <submittedName>
        <fullName evidence="8">Acetyl-CoA acetyltransferase</fullName>
    </submittedName>
</protein>
<accession>A0A853B9Q6</accession>
<dbReference type="PANTHER" id="PTHR43365:SF1">
    <property type="entry name" value="ACETYL-COA C-ACYLTRANSFERASE"/>
    <property type="match status" value="1"/>
</dbReference>
<evidence type="ECO:0000256" key="4">
    <source>
        <dbReference type="RuleBase" id="RU003557"/>
    </source>
</evidence>
<dbReference type="InterPro" id="IPR002155">
    <property type="entry name" value="Thiolase"/>
</dbReference>
<comment type="similarity">
    <text evidence="1 4">Belongs to the thiolase-like superfamily. Thiolase family.</text>
</comment>
<feature type="region of interest" description="Disordered" evidence="5">
    <location>
        <begin position="20"/>
        <end position="39"/>
    </location>
</feature>
<dbReference type="Gene3D" id="3.40.50.12780">
    <property type="entry name" value="N-terminal domain of ligase-like"/>
    <property type="match status" value="1"/>
</dbReference>
<keyword evidence="2 4" id="KW-0808">Transferase</keyword>
<comment type="caution">
    <text evidence="8">The sequence shown here is derived from an EMBL/GenBank/DDBJ whole genome shotgun (WGS) entry which is preliminary data.</text>
</comment>
<dbReference type="GO" id="GO:0016747">
    <property type="term" value="F:acyltransferase activity, transferring groups other than amino-acyl groups"/>
    <property type="evidence" value="ECO:0007669"/>
    <property type="project" value="InterPro"/>
</dbReference>
<dbReference type="EMBL" id="JACCFK010000001">
    <property type="protein sequence ID" value="NYI91730.1"/>
    <property type="molecule type" value="Genomic_DNA"/>
</dbReference>
<dbReference type="Pfam" id="PF00108">
    <property type="entry name" value="Thiolase_N"/>
    <property type="match status" value="1"/>
</dbReference>
<dbReference type="InterPro" id="IPR042099">
    <property type="entry name" value="ANL_N_sf"/>
</dbReference>
<dbReference type="PANTHER" id="PTHR43365">
    <property type="entry name" value="BLR7806 PROTEIN"/>
    <property type="match status" value="1"/>
</dbReference>
<keyword evidence="9" id="KW-1185">Reference proteome</keyword>
<evidence type="ECO:0000259" key="7">
    <source>
        <dbReference type="Pfam" id="PF02803"/>
    </source>
</evidence>
<feature type="domain" description="Thiolase N-terminal" evidence="6">
    <location>
        <begin position="227"/>
        <end position="419"/>
    </location>
</feature>
<evidence type="ECO:0000313" key="9">
    <source>
        <dbReference type="Proteomes" id="UP000549616"/>
    </source>
</evidence>
<dbReference type="CDD" id="cd00751">
    <property type="entry name" value="thiolase"/>
    <property type="match status" value="1"/>
</dbReference>
<dbReference type="InterPro" id="IPR020617">
    <property type="entry name" value="Thiolase_C"/>
</dbReference>
<keyword evidence="3 4" id="KW-0012">Acyltransferase</keyword>
<dbReference type="InterPro" id="IPR020616">
    <property type="entry name" value="Thiolase_N"/>
</dbReference>
<evidence type="ECO:0000256" key="2">
    <source>
        <dbReference type="ARBA" id="ARBA00022679"/>
    </source>
</evidence>
<dbReference type="SUPFAM" id="SSF56801">
    <property type="entry name" value="Acetyl-CoA synthetase-like"/>
    <property type="match status" value="1"/>
</dbReference>
<evidence type="ECO:0000256" key="3">
    <source>
        <dbReference type="ARBA" id="ARBA00023315"/>
    </source>
</evidence>
<evidence type="ECO:0000256" key="1">
    <source>
        <dbReference type="ARBA" id="ARBA00010982"/>
    </source>
</evidence>
<gene>
    <name evidence="8" type="ORF">HNR02_005053</name>
</gene>
<dbReference type="Gene3D" id="3.40.47.10">
    <property type="match status" value="4"/>
</dbReference>
<dbReference type="Proteomes" id="UP000549616">
    <property type="component" value="Unassembled WGS sequence"/>
</dbReference>
<dbReference type="InterPro" id="IPR020613">
    <property type="entry name" value="Thiolase_CS"/>
</dbReference>